<feature type="compositionally biased region" description="Polar residues" evidence="1">
    <location>
        <begin position="97"/>
        <end position="109"/>
    </location>
</feature>
<organism evidence="2 3">
    <name type="scientific">Tilletia controversa</name>
    <name type="common">dwarf bunt fungus</name>
    <dbReference type="NCBI Taxonomy" id="13291"/>
    <lineage>
        <taxon>Eukaryota</taxon>
        <taxon>Fungi</taxon>
        <taxon>Dikarya</taxon>
        <taxon>Basidiomycota</taxon>
        <taxon>Ustilaginomycotina</taxon>
        <taxon>Exobasidiomycetes</taxon>
        <taxon>Tilletiales</taxon>
        <taxon>Tilletiaceae</taxon>
        <taxon>Tilletia</taxon>
    </lineage>
</organism>
<keyword evidence="3" id="KW-1185">Reference proteome</keyword>
<reference evidence="2" key="2">
    <citation type="journal article" date="2019" name="IMA Fungus">
        <title>Genome sequencing and comparison of five Tilletia species to identify candidate genes for the detection of regulated species infecting wheat.</title>
        <authorList>
            <person name="Nguyen H.D.T."/>
            <person name="Sultana T."/>
            <person name="Kesanakurti P."/>
            <person name="Hambleton S."/>
        </authorList>
    </citation>
    <scope>NUCLEOTIDE SEQUENCE</scope>
    <source>
        <strain evidence="2">DAOMC 236426</strain>
    </source>
</reference>
<dbReference type="EMBL" id="LWDE02003560">
    <property type="protein sequence ID" value="KAE8235346.1"/>
    <property type="molecule type" value="Genomic_DNA"/>
</dbReference>
<feature type="compositionally biased region" description="Low complexity" evidence="1">
    <location>
        <begin position="63"/>
        <end position="86"/>
    </location>
</feature>
<dbReference type="Proteomes" id="UP000077684">
    <property type="component" value="Unassembled WGS sequence"/>
</dbReference>
<feature type="region of interest" description="Disordered" evidence="1">
    <location>
        <begin position="1"/>
        <end position="29"/>
    </location>
</feature>
<proteinExistence type="predicted"/>
<feature type="non-terminal residue" evidence="2">
    <location>
        <position position="239"/>
    </location>
</feature>
<evidence type="ECO:0000313" key="2">
    <source>
        <dbReference type="EMBL" id="KAE8235346.1"/>
    </source>
</evidence>
<reference evidence="2" key="1">
    <citation type="submission" date="2016-04" db="EMBL/GenBank/DDBJ databases">
        <authorList>
            <person name="Nguyen H.D."/>
            <person name="Samba Siva P."/>
            <person name="Cullis J."/>
            <person name="Levesque C.A."/>
            <person name="Hambleton S."/>
        </authorList>
    </citation>
    <scope>NUCLEOTIDE SEQUENCE</scope>
    <source>
        <strain evidence="2">DAOMC 236426</strain>
    </source>
</reference>
<accession>A0A8X7SRP1</accession>
<dbReference type="AlphaFoldDB" id="A0A8X7SRP1"/>
<evidence type="ECO:0000256" key="1">
    <source>
        <dbReference type="SAM" id="MobiDB-lite"/>
    </source>
</evidence>
<comment type="caution">
    <text evidence="2">The sequence shown here is derived from an EMBL/GenBank/DDBJ whole genome shotgun (WGS) entry which is preliminary data.</text>
</comment>
<protein>
    <submittedName>
        <fullName evidence="2">Uncharacterized protein</fullName>
    </submittedName>
</protein>
<evidence type="ECO:0000313" key="3">
    <source>
        <dbReference type="Proteomes" id="UP000077684"/>
    </source>
</evidence>
<sequence length="239" mass="26866">MQPPPPVSGLSQLGDAPDPTLSNVPAANVPTATTWNQSRVDQIPVDLLMSHPFLARLLANQASSSPDPAASSTPATSATVASTPAAQQVPVDRATELRQQSQRPLSSFPNRKDMLWTESAARKAMKRYGKQFVTRDEDGRIISDERKDEIEAGVNLLTEEARARLKKEHPEDKDIISNINFKDWKENYIDSLMELARLLGEQFPELAWCDMFYKPFIWILLHLKSHKGFMRKKAIKSEQ</sequence>
<gene>
    <name evidence="2" type="ORF">A4X06_0g9891</name>
</gene>
<feature type="compositionally biased region" description="Polar residues" evidence="1">
    <location>
        <begin position="20"/>
        <end position="29"/>
    </location>
</feature>
<name>A0A8X7SRP1_9BASI</name>
<feature type="region of interest" description="Disordered" evidence="1">
    <location>
        <begin position="63"/>
        <end position="112"/>
    </location>
</feature>